<comment type="caution">
    <text evidence="7">The sequence shown here is derived from an EMBL/GenBank/DDBJ whole genome shotgun (WGS) entry which is preliminary data.</text>
</comment>
<sequence>MVIPASQHKLIKISEHNRKKLIQYGVCCSFAACASNVITSSTNNWLYTSEVLKYYVFPNRSDNTDDLINQPVYFKNATLGPWFFCWLDPITEFHCNKLDYFSVEEPSDVTTSVEQSVRRAFIFIAIGLILDIFGIFSILYCCMHNTPYRSLFVTSLLHIFAGMANFACIIVYMSAVSKEVGNKIYPATEMDDPLFHYSYGFSFILLKISFLCTETAAFFIVIVYMAKRDEETYNRYKIRALVRSLYVSNEGANASSNGTMITSRRKSRDDLSRHSRSRSTFLANIDNPPRELSQPKNLFVLGMHQSPQAVYHFVHPNGRE</sequence>
<protein>
    <submittedName>
        <fullName evidence="7">Uncharacterized protein</fullName>
    </submittedName>
</protein>
<dbReference type="GO" id="GO:0099590">
    <property type="term" value="P:neurotransmitter receptor internalization"/>
    <property type="evidence" value="ECO:0007669"/>
    <property type="project" value="TreeGrafter"/>
</dbReference>
<feature type="transmembrane region" description="Helical" evidence="6">
    <location>
        <begin position="197"/>
        <end position="226"/>
    </location>
</feature>
<keyword evidence="4 6" id="KW-0472">Membrane</keyword>
<dbReference type="GO" id="GO:0032281">
    <property type="term" value="C:AMPA glutamate receptor complex"/>
    <property type="evidence" value="ECO:0007669"/>
    <property type="project" value="TreeGrafter"/>
</dbReference>
<dbReference type="GO" id="GO:0098970">
    <property type="term" value="P:postsynaptic neurotransmitter receptor diffusion trapping"/>
    <property type="evidence" value="ECO:0007669"/>
    <property type="project" value="TreeGrafter"/>
</dbReference>
<keyword evidence="3 6" id="KW-1133">Transmembrane helix</keyword>
<evidence type="ECO:0000256" key="6">
    <source>
        <dbReference type="SAM" id="Phobius"/>
    </source>
</evidence>
<dbReference type="GO" id="GO:0005245">
    <property type="term" value="F:voltage-gated calcium channel activity"/>
    <property type="evidence" value="ECO:0007669"/>
    <property type="project" value="TreeGrafter"/>
</dbReference>
<dbReference type="PANTHER" id="PTHR12107:SF0">
    <property type="entry name" value="STARGAZIN (MAMMALIAN CALCIUM CHANNEL) HOMOLOG"/>
    <property type="match status" value="1"/>
</dbReference>
<keyword evidence="2 6" id="KW-0812">Transmembrane</keyword>
<dbReference type="InterPro" id="IPR004031">
    <property type="entry name" value="PMP22/EMP/MP20/Claudin"/>
</dbReference>
<evidence type="ECO:0000256" key="1">
    <source>
        <dbReference type="ARBA" id="ARBA00004141"/>
    </source>
</evidence>
<dbReference type="GO" id="GO:0019226">
    <property type="term" value="P:transmission of nerve impulse"/>
    <property type="evidence" value="ECO:0007669"/>
    <property type="project" value="TreeGrafter"/>
</dbReference>
<keyword evidence="8" id="KW-1185">Reference proteome</keyword>
<feature type="region of interest" description="Disordered" evidence="5">
    <location>
        <begin position="253"/>
        <end position="289"/>
    </location>
</feature>
<evidence type="ECO:0000256" key="2">
    <source>
        <dbReference type="ARBA" id="ARBA00022692"/>
    </source>
</evidence>
<dbReference type="AlphaFoldDB" id="A0AA39H291"/>
<dbReference type="GO" id="GO:0098839">
    <property type="term" value="C:postsynaptic density membrane"/>
    <property type="evidence" value="ECO:0007669"/>
    <property type="project" value="TreeGrafter"/>
</dbReference>
<feature type="compositionally biased region" description="Polar residues" evidence="5">
    <location>
        <begin position="253"/>
        <end position="262"/>
    </location>
</feature>
<accession>A0AA39H291</accession>
<dbReference type="GO" id="GO:0098943">
    <property type="term" value="P:neurotransmitter receptor transport, postsynaptic endosome to lysosome"/>
    <property type="evidence" value="ECO:0007669"/>
    <property type="project" value="TreeGrafter"/>
</dbReference>
<dbReference type="Gene3D" id="1.20.140.150">
    <property type="match status" value="1"/>
</dbReference>
<name>A0AA39H291_9BILA</name>
<evidence type="ECO:0000256" key="3">
    <source>
        <dbReference type="ARBA" id="ARBA00022989"/>
    </source>
</evidence>
<evidence type="ECO:0000256" key="5">
    <source>
        <dbReference type="SAM" id="MobiDB-lite"/>
    </source>
</evidence>
<organism evidence="7 8">
    <name type="scientific">Steinernema hermaphroditum</name>
    <dbReference type="NCBI Taxonomy" id="289476"/>
    <lineage>
        <taxon>Eukaryota</taxon>
        <taxon>Metazoa</taxon>
        <taxon>Ecdysozoa</taxon>
        <taxon>Nematoda</taxon>
        <taxon>Chromadorea</taxon>
        <taxon>Rhabditida</taxon>
        <taxon>Tylenchina</taxon>
        <taxon>Panagrolaimomorpha</taxon>
        <taxon>Strongyloidoidea</taxon>
        <taxon>Steinernematidae</taxon>
        <taxon>Steinernema</taxon>
    </lineage>
</organism>
<gene>
    <name evidence="7" type="ORF">QR680_001937</name>
</gene>
<feature type="transmembrane region" description="Helical" evidence="6">
    <location>
        <begin position="120"/>
        <end position="143"/>
    </location>
</feature>
<feature type="transmembrane region" description="Helical" evidence="6">
    <location>
        <begin position="155"/>
        <end position="177"/>
    </location>
</feature>
<evidence type="ECO:0000256" key="4">
    <source>
        <dbReference type="ARBA" id="ARBA00023136"/>
    </source>
</evidence>
<dbReference type="InterPro" id="IPR051072">
    <property type="entry name" value="CACNG_subunit"/>
</dbReference>
<dbReference type="PANTHER" id="PTHR12107">
    <property type="entry name" value="VOLTAGE-DEPENDENT CALCIUM CHANNEL GAMMA SUBUNIT"/>
    <property type="match status" value="1"/>
</dbReference>
<evidence type="ECO:0000313" key="7">
    <source>
        <dbReference type="EMBL" id="KAK0397003.1"/>
    </source>
</evidence>
<dbReference type="EMBL" id="JAUCMV010000005">
    <property type="protein sequence ID" value="KAK0397003.1"/>
    <property type="molecule type" value="Genomic_DNA"/>
</dbReference>
<reference evidence="7" key="1">
    <citation type="submission" date="2023-06" db="EMBL/GenBank/DDBJ databases">
        <title>Genomic analysis of the entomopathogenic nematode Steinernema hermaphroditum.</title>
        <authorList>
            <person name="Schwarz E.M."/>
            <person name="Heppert J.K."/>
            <person name="Baniya A."/>
            <person name="Schwartz H.T."/>
            <person name="Tan C.-H."/>
            <person name="Antoshechkin I."/>
            <person name="Sternberg P.W."/>
            <person name="Goodrich-Blair H."/>
            <person name="Dillman A.R."/>
        </authorList>
    </citation>
    <scope>NUCLEOTIDE SEQUENCE</scope>
    <source>
        <strain evidence="7">PS9179</strain>
        <tissue evidence="7">Whole animal</tissue>
    </source>
</reference>
<proteinExistence type="predicted"/>
<dbReference type="Pfam" id="PF13903">
    <property type="entry name" value="Claudin_2"/>
    <property type="match status" value="1"/>
</dbReference>
<comment type="subcellular location">
    <subcellularLocation>
        <location evidence="1">Membrane</location>
        <topology evidence="1">Multi-pass membrane protein</topology>
    </subcellularLocation>
</comment>
<dbReference type="GO" id="GO:0051968">
    <property type="term" value="P:positive regulation of synaptic transmission, glutamatergic"/>
    <property type="evidence" value="ECO:0007669"/>
    <property type="project" value="TreeGrafter"/>
</dbReference>
<dbReference type="GO" id="GO:0016247">
    <property type="term" value="F:channel regulator activity"/>
    <property type="evidence" value="ECO:0007669"/>
    <property type="project" value="TreeGrafter"/>
</dbReference>
<feature type="transmembrane region" description="Helical" evidence="6">
    <location>
        <begin position="21"/>
        <end position="39"/>
    </location>
</feature>
<dbReference type="Proteomes" id="UP001175271">
    <property type="component" value="Unassembled WGS sequence"/>
</dbReference>
<evidence type="ECO:0000313" key="8">
    <source>
        <dbReference type="Proteomes" id="UP001175271"/>
    </source>
</evidence>